<dbReference type="Proteomes" id="UP001198151">
    <property type="component" value="Unassembled WGS sequence"/>
</dbReference>
<evidence type="ECO:0000313" key="3">
    <source>
        <dbReference type="EMBL" id="MCC2253358.1"/>
    </source>
</evidence>
<feature type="transmembrane region" description="Helical" evidence="1">
    <location>
        <begin position="6"/>
        <end position="26"/>
    </location>
</feature>
<keyword evidence="1" id="KW-0472">Membrane</keyword>
<dbReference type="CDD" id="cd16935">
    <property type="entry name" value="HATPase_AgrC-ComD-like"/>
    <property type="match status" value="1"/>
</dbReference>
<dbReference type="InterPro" id="IPR036890">
    <property type="entry name" value="HATPase_C_sf"/>
</dbReference>
<dbReference type="InterPro" id="IPR032834">
    <property type="entry name" value="NatK-like_C"/>
</dbReference>
<name>A0ABS8FTQ7_9FIRM</name>
<gene>
    <name evidence="3" type="ORF">LKD70_02685</name>
</gene>
<proteinExistence type="predicted"/>
<evidence type="ECO:0000256" key="1">
    <source>
        <dbReference type="SAM" id="Phobius"/>
    </source>
</evidence>
<dbReference type="PANTHER" id="PTHR40448:SF1">
    <property type="entry name" value="TWO-COMPONENT SENSOR HISTIDINE KINASE"/>
    <property type="match status" value="1"/>
</dbReference>
<dbReference type="EMBL" id="JAJEQX010000003">
    <property type="protein sequence ID" value="MCC2253358.1"/>
    <property type="molecule type" value="Genomic_DNA"/>
</dbReference>
<dbReference type="RefSeq" id="WP_227706516.1">
    <property type="nucleotide sequence ID" value="NZ_JAJEQX010000003.1"/>
</dbReference>
<accession>A0ABS8FTQ7</accession>
<feature type="transmembrane region" description="Helical" evidence="1">
    <location>
        <begin position="91"/>
        <end position="120"/>
    </location>
</feature>
<organism evidence="3 4">
    <name type="scientific">Ruminococcus turbiniformis</name>
    <dbReference type="NCBI Taxonomy" id="2881258"/>
    <lineage>
        <taxon>Bacteria</taxon>
        <taxon>Bacillati</taxon>
        <taxon>Bacillota</taxon>
        <taxon>Clostridia</taxon>
        <taxon>Eubacteriales</taxon>
        <taxon>Oscillospiraceae</taxon>
        <taxon>Ruminococcus</taxon>
    </lineage>
</organism>
<feature type="transmembrane region" description="Helical" evidence="1">
    <location>
        <begin position="132"/>
        <end position="153"/>
    </location>
</feature>
<evidence type="ECO:0000313" key="4">
    <source>
        <dbReference type="Proteomes" id="UP001198151"/>
    </source>
</evidence>
<keyword evidence="1" id="KW-0812">Transmembrane</keyword>
<reference evidence="3 4" key="1">
    <citation type="submission" date="2021-10" db="EMBL/GenBank/DDBJ databases">
        <title>Anaerobic single-cell dispensing facilitates the cultivation of human gut bacteria.</title>
        <authorList>
            <person name="Afrizal A."/>
        </authorList>
    </citation>
    <scope>NUCLEOTIDE SEQUENCE [LARGE SCALE GENOMIC DNA]</scope>
    <source>
        <strain evidence="3 4">CLA-AA-H200</strain>
    </source>
</reference>
<feature type="transmembrane region" description="Helical" evidence="1">
    <location>
        <begin position="61"/>
        <end position="84"/>
    </location>
</feature>
<evidence type="ECO:0000259" key="2">
    <source>
        <dbReference type="Pfam" id="PF14501"/>
    </source>
</evidence>
<keyword evidence="4" id="KW-1185">Reference proteome</keyword>
<sequence>MVLMMFESGINAFQAFLIIWLTTKYLGKRYGGFKGKASEAAAAVCLFLALSVSGLSGGNNIGLTLLGMALPVLASFLYSTAALCGTWKKKLAAAVLFTSLVPIISVLLLGLILAFVITLFAGTKENPEAVAVWSSAGILVIDMAVYAAVYAVMKNREKKRLEEELIRQRYAAQERDMEQIKELYGHLQRTRHDEKHHVLLLKSMLEDGRAEEALDYLDRLAGSERMPHADKVFCSNMTANYVINAKAEKMEQKGICFYCIVCGKIEGISDVDLNIILGNLFDNAIEACEKVSEKSISLSVKRRRQYLVLRMENTAGEDAAELDGREIKTTKKDKEHHGYGLESVKEAAKRYDGRVSIRAERSLYKGVEPLFKVTVNVIFDTMTGSTVKMHDKTGRI</sequence>
<keyword evidence="1" id="KW-1133">Transmembrane helix</keyword>
<comment type="caution">
    <text evidence="3">The sequence shown here is derived from an EMBL/GenBank/DDBJ whole genome shotgun (WGS) entry which is preliminary data.</text>
</comment>
<dbReference type="Pfam" id="PF14501">
    <property type="entry name" value="HATPase_c_5"/>
    <property type="match status" value="1"/>
</dbReference>
<dbReference type="Gene3D" id="3.30.565.10">
    <property type="entry name" value="Histidine kinase-like ATPase, C-terminal domain"/>
    <property type="match status" value="1"/>
</dbReference>
<feature type="domain" description="Sensor histidine kinase NatK-like C-terminal" evidence="2">
    <location>
        <begin position="271"/>
        <end position="361"/>
    </location>
</feature>
<protein>
    <submittedName>
        <fullName evidence="3">GHKL domain-containing protein</fullName>
    </submittedName>
</protein>
<feature type="transmembrane region" description="Helical" evidence="1">
    <location>
        <begin position="38"/>
        <end position="55"/>
    </location>
</feature>
<dbReference type="SUPFAM" id="SSF55874">
    <property type="entry name" value="ATPase domain of HSP90 chaperone/DNA topoisomerase II/histidine kinase"/>
    <property type="match status" value="1"/>
</dbReference>
<dbReference type="PANTHER" id="PTHR40448">
    <property type="entry name" value="TWO-COMPONENT SENSOR HISTIDINE KINASE"/>
    <property type="match status" value="1"/>
</dbReference>